<keyword evidence="1" id="KW-1133">Transmembrane helix</keyword>
<dbReference type="AlphaFoldDB" id="A0ABD3SET4"/>
<gene>
    <name evidence="2" type="ORF">ACHAXA_011672</name>
</gene>
<sequence length="48" mass="5358">MTKIWTTEDTLKVLAMLFIGLSFCLAVQALFNAQARLNARMEAKAAKK</sequence>
<dbReference type="EMBL" id="JALLPB020000050">
    <property type="protein sequence ID" value="KAL3822957.1"/>
    <property type="molecule type" value="Genomic_DNA"/>
</dbReference>
<reference evidence="2 3" key="1">
    <citation type="submission" date="2024-10" db="EMBL/GenBank/DDBJ databases">
        <title>Updated reference genomes for cyclostephanoid diatoms.</title>
        <authorList>
            <person name="Roberts W.R."/>
            <person name="Alverson A.J."/>
        </authorList>
    </citation>
    <scope>NUCLEOTIDE SEQUENCE [LARGE SCALE GENOMIC DNA]</scope>
    <source>
        <strain evidence="2 3">AJA228-03</strain>
    </source>
</reference>
<keyword evidence="1" id="KW-0472">Membrane</keyword>
<keyword evidence="3" id="KW-1185">Reference proteome</keyword>
<evidence type="ECO:0000313" key="3">
    <source>
        <dbReference type="Proteomes" id="UP001530377"/>
    </source>
</evidence>
<comment type="caution">
    <text evidence="2">The sequence shown here is derived from an EMBL/GenBank/DDBJ whole genome shotgun (WGS) entry which is preliminary data.</text>
</comment>
<accession>A0ABD3SET4</accession>
<dbReference type="Proteomes" id="UP001530377">
    <property type="component" value="Unassembled WGS sequence"/>
</dbReference>
<keyword evidence="1" id="KW-0812">Transmembrane</keyword>
<evidence type="ECO:0000313" key="2">
    <source>
        <dbReference type="EMBL" id="KAL3822957.1"/>
    </source>
</evidence>
<name>A0ABD3SET4_9STRA</name>
<proteinExistence type="predicted"/>
<protein>
    <submittedName>
        <fullName evidence="2">Uncharacterized protein</fullName>
    </submittedName>
</protein>
<evidence type="ECO:0000256" key="1">
    <source>
        <dbReference type="SAM" id="Phobius"/>
    </source>
</evidence>
<feature type="transmembrane region" description="Helical" evidence="1">
    <location>
        <begin position="13"/>
        <end position="31"/>
    </location>
</feature>
<organism evidence="2 3">
    <name type="scientific">Cyclostephanos tholiformis</name>
    <dbReference type="NCBI Taxonomy" id="382380"/>
    <lineage>
        <taxon>Eukaryota</taxon>
        <taxon>Sar</taxon>
        <taxon>Stramenopiles</taxon>
        <taxon>Ochrophyta</taxon>
        <taxon>Bacillariophyta</taxon>
        <taxon>Coscinodiscophyceae</taxon>
        <taxon>Thalassiosirophycidae</taxon>
        <taxon>Stephanodiscales</taxon>
        <taxon>Stephanodiscaceae</taxon>
        <taxon>Cyclostephanos</taxon>
    </lineage>
</organism>